<name>A0A7U2EUN3_PHANO</name>
<dbReference type="VEuPathDB" id="FungiDB:JI435_034300"/>
<dbReference type="SUPFAM" id="SSF52058">
    <property type="entry name" value="L domain-like"/>
    <property type="match status" value="1"/>
</dbReference>
<evidence type="ECO:0000313" key="4">
    <source>
        <dbReference type="EMBL" id="QRC93182.1"/>
    </source>
</evidence>
<dbReference type="PANTHER" id="PTHR48051:SF54">
    <property type="entry name" value="LEUCINE-RICH REPEAT-CONTAINING PROTEIN"/>
    <property type="match status" value="1"/>
</dbReference>
<dbReference type="InterPro" id="IPR003591">
    <property type="entry name" value="Leu-rich_rpt_typical-subtyp"/>
</dbReference>
<dbReference type="InterPro" id="IPR001611">
    <property type="entry name" value="Leu-rich_rpt"/>
</dbReference>
<dbReference type="Gene3D" id="3.80.10.10">
    <property type="entry name" value="Ribonuclease Inhibitor"/>
    <property type="match status" value="1"/>
</dbReference>
<dbReference type="EMBL" id="CP069025">
    <property type="protein sequence ID" value="QRC93182.1"/>
    <property type="molecule type" value="Genomic_DNA"/>
</dbReference>
<dbReference type="RefSeq" id="XP_001793995.1">
    <property type="nucleotide sequence ID" value="XM_001793943.1"/>
</dbReference>
<reference evidence="5" key="1">
    <citation type="journal article" date="2021" name="BMC Genomics">
        <title>Chromosome-level genome assembly and manually-curated proteome of model necrotroph Parastagonospora nodorum Sn15 reveals a genome-wide trove of candidate effector homologs, and redundancy of virulence-related functions within an accessory chromosome.</title>
        <authorList>
            <person name="Bertazzoni S."/>
            <person name="Jones D.A.B."/>
            <person name="Phan H.T."/>
            <person name="Tan K.-C."/>
            <person name="Hane J.K."/>
        </authorList>
    </citation>
    <scope>NUCLEOTIDE SEQUENCE [LARGE SCALE GENOMIC DNA]</scope>
    <source>
        <strain evidence="5">SN15 / ATCC MYA-4574 / FGSC 10173)</strain>
    </source>
</reference>
<evidence type="ECO:0000256" key="3">
    <source>
        <dbReference type="SAM" id="MobiDB-lite"/>
    </source>
</evidence>
<dbReference type="OrthoDB" id="1517790at2759"/>
<proteinExistence type="predicted"/>
<evidence type="ECO:0000256" key="2">
    <source>
        <dbReference type="ARBA" id="ARBA00022737"/>
    </source>
</evidence>
<keyword evidence="2" id="KW-0677">Repeat</keyword>
<gene>
    <name evidence="4" type="ORF">JI435_034300</name>
</gene>
<evidence type="ECO:0000313" key="5">
    <source>
        <dbReference type="Proteomes" id="UP000663193"/>
    </source>
</evidence>
<keyword evidence="5" id="KW-1185">Reference proteome</keyword>
<feature type="region of interest" description="Disordered" evidence="3">
    <location>
        <begin position="1"/>
        <end position="54"/>
    </location>
</feature>
<dbReference type="OMA" id="RYLPWEL"/>
<evidence type="ECO:0000256" key="1">
    <source>
        <dbReference type="ARBA" id="ARBA00022614"/>
    </source>
</evidence>
<accession>A0A7U2EUN3</accession>
<dbReference type="KEGG" id="pno:SNOG_03430"/>
<dbReference type="PROSITE" id="PS51450">
    <property type="entry name" value="LRR"/>
    <property type="match status" value="2"/>
</dbReference>
<dbReference type="InterPro" id="IPR032675">
    <property type="entry name" value="LRR_dom_sf"/>
</dbReference>
<dbReference type="InterPro" id="IPR050216">
    <property type="entry name" value="LRR_domain-containing"/>
</dbReference>
<dbReference type="Proteomes" id="UP000663193">
    <property type="component" value="Chromosome 3"/>
</dbReference>
<dbReference type="AlphaFoldDB" id="A0A7U2EUN3"/>
<dbReference type="SMART" id="SM00369">
    <property type="entry name" value="LRR_TYP"/>
    <property type="match status" value="2"/>
</dbReference>
<evidence type="ECO:0008006" key="6">
    <source>
        <dbReference type="Google" id="ProtNLM"/>
    </source>
</evidence>
<protein>
    <recommendedName>
        <fullName evidence="6">Glucose-repressible alcohol dehydrogenase transcriptional effector</fullName>
    </recommendedName>
</protein>
<keyword evidence="1" id="KW-0433">Leucine-rich repeat</keyword>
<dbReference type="Pfam" id="PF13855">
    <property type="entry name" value="LRR_8"/>
    <property type="match status" value="1"/>
</dbReference>
<dbReference type="PANTHER" id="PTHR48051">
    <property type="match status" value="1"/>
</dbReference>
<organism evidence="4 5">
    <name type="scientific">Phaeosphaeria nodorum (strain SN15 / ATCC MYA-4574 / FGSC 10173)</name>
    <name type="common">Glume blotch fungus</name>
    <name type="synonym">Parastagonospora nodorum</name>
    <dbReference type="NCBI Taxonomy" id="321614"/>
    <lineage>
        <taxon>Eukaryota</taxon>
        <taxon>Fungi</taxon>
        <taxon>Dikarya</taxon>
        <taxon>Ascomycota</taxon>
        <taxon>Pezizomycotina</taxon>
        <taxon>Dothideomycetes</taxon>
        <taxon>Pleosporomycetidae</taxon>
        <taxon>Pleosporales</taxon>
        <taxon>Pleosporineae</taxon>
        <taxon>Phaeosphaeriaceae</taxon>
        <taxon>Parastagonospora</taxon>
    </lineage>
</organism>
<sequence length="542" mass="61049">MDSDAVPPSSPPHATAPGSPFFEPRNTILSPKSSSPPPLFSSDDSRESADLVNYQSPRIFKNKRKGAWWDNAESSAHSTPEAKKTKMTRNFDSGVYMMSDATDSSDSLLPPHKPPFGLDGTVEVDPPELLSIADDRESMFCEKLYRGLDSNAQYYDFSDCDFEDRHIQRIGELSSVIKSVPDPGNDLPAEGQYRSMVPELYVDLNHNKLQHLTPSLFRVQNLTTLALIDNNIEELPVQISQLRRLRELNISRNHIQSLPFEMLYMWKGGNDGGLETLGDSGVQWLHPKDDRLEIPLPQPLRNFWSTLRTTRSGLEHTDCVEQLHRTVASMPDRDQHVWGVLYLEMIIFSDNPTQSGHTHYSFFDDEMYFMRPRCLAHSLVSYFDEAGSLIDGSPKPPSSEDDFATITNTARGAHGVPKSWFTPPHTKKTKSLLTLAIHSALRHKDQEDLTISDIRHHIGDPVPPVADAILKQAEQNSAGGYGEFKTCFVCKSDFVVARAEWIQWYCLSFGTGRTLPFKAQVCSWGCVPDAISQRPERLLSWD</sequence>